<name>T1H5U6_MEGSC</name>
<keyword evidence="3" id="KW-1185">Reference proteome</keyword>
<dbReference type="SUPFAM" id="SSF63712">
    <property type="entry name" value="Nicotinic receptor ligand binding domain-like"/>
    <property type="match status" value="1"/>
</dbReference>
<dbReference type="Pfam" id="PF02931">
    <property type="entry name" value="Neur_chan_LBD"/>
    <property type="match status" value="1"/>
</dbReference>
<sequence>FSIFVVDINSINVEDMDFRVDMFIHQKWTESRLNISEDIFEEGDDYVTLLPDFFLDLWQPDPYFLNSKIS</sequence>
<evidence type="ECO:0000313" key="2">
    <source>
        <dbReference type="EnsemblMetazoa" id="MESCA012079-PA"/>
    </source>
</evidence>
<dbReference type="STRING" id="36166.T1H5U6"/>
<dbReference type="GO" id="GO:0005230">
    <property type="term" value="F:extracellular ligand-gated monoatomic ion channel activity"/>
    <property type="evidence" value="ECO:0007669"/>
    <property type="project" value="InterPro"/>
</dbReference>
<organism evidence="2 3">
    <name type="scientific">Megaselia scalaris</name>
    <name type="common">Humpbacked fly</name>
    <name type="synonym">Phora scalaris</name>
    <dbReference type="NCBI Taxonomy" id="36166"/>
    <lineage>
        <taxon>Eukaryota</taxon>
        <taxon>Metazoa</taxon>
        <taxon>Ecdysozoa</taxon>
        <taxon>Arthropoda</taxon>
        <taxon>Hexapoda</taxon>
        <taxon>Insecta</taxon>
        <taxon>Pterygota</taxon>
        <taxon>Neoptera</taxon>
        <taxon>Endopterygota</taxon>
        <taxon>Diptera</taxon>
        <taxon>Brachycera</taxon>
        <taxon>Muscomorpha</taxon>
        <taxon>Platypezoidea</taxon>
        <taxon>Phoridae</taxon>
        <taxon>Megaseliini</taxon>
        <taxon>Megaselia</taxon>
    </lineage>
</organism>
<protein>
    <recommendedName>
        <fullName evidence="1">Neurotransmitter-gated ion-channel ligand-binding domain-containing protein</fullName>
    </recommendedName>
</protein>
<reference evidence="3" key="1">
    <citation type="submission" date="2013-02" db="EMBL/GenBank/DDBJ databases">
        <authorList>
            <person name="Hughes D."/>
        </authorList>
    </citation>
    <scope>NUCLEOTIDE SEQUENCE</scope>
    <source>
        <strain>Durham</strain>
        <strain evidence="3">NC isolate 2 -- Noor lab</strain>
    </source>
</reference>
<dbReference type="EnsemblMetazoa" id="MESCA012079-RA">
    <property type="protein sequence ID" value="MESCA012079-PA"/>
    <property type="gene ID" value="MESCA012079"/>
</dbReference>
<dbReference type="Gene3D" id="2.70.170.10">
    <property type="entry name" value="Neurotransmitter-gated ion-channel ligand-binding domain"/>
    <property type="match status" value="1"/>
</dbReference>
<evidence type="ECO:0000259" key="1">
    <source>
        <dbReference type="Pfam" id="PF02931"/>
    </source>
</evidence>
<feature type="domain" description="Neurotransmitter-gated ion-channel ligand-binding" evidence="1">
    <location>
        <begin position="1"/>
        <end position="68"/>
    </location>
</feature>
<dbReference type="HOGENOM" id="CLU_2765153_0_0_1"/>
<dbReference type="InterPro" id="IPR036734">
    <property type="entry name" value="Neur_chan_lig-bd_sf"/>
</dbReference>
<reference evidence="2" key="2">
    <citation type="submission" date="2015-06" db="UniProtKB">
        <authorList>
            <consortium name="EnsemblMetazoa"/>
        </authorList>
    </citation>
    <scope>IDENTIFICATION</scope>
</reference>
<evidence type="ECO:0000313" key="3">
    <source>
        <dbReference type="Proteomes" id="UP000015102"/>
    </source>
</evidence>
<dbReference type="AlphaFoldDB" id="T1H5U6"/>
<proteinExistence type="predicted"/>
<accession>T1H5U6</accession>
<dbReference type="Proteomes" id="UP000015102">
    <property type="component" value="Unassembled WGS sequence"/>
</dbReference>
<dbReference type="GO" id="GO:0016020">
    <property type="term" value="C:membrane"/>
    <property type="evidence" value="ECO:0007669"/>
    <property type="project" value="InterPro"/>
</dbReference>
<dbReference type="InterPro" id="IPR006202">
    <property type="entry name" value="Neur_chan_lig-bd"/>
</dbReference>